<dbReference type="KEGG" id="sgs:AVL59_34180"/>
<reference evidence="2 4" key="2">
    <citation type="submission" date="2021-03" db="EMBL/GenBank/DDBJ databases">
        <title>Genomic Encyclopedia of Type Strains, Phase IV (KMG-IV): sequencing the most valuable type-strain genomes for metagenomic binning, comparative biology and taxonomic classification.</title>
        <authorList>
            <person name="Goeker M."/>
        </authorList>
    </citation>
    <scope>NUCLEOTIDE SEQUENCE [LARGE SCALE GENOMIC DNA]</scope>
    <source>
        <strain evidence="2 4">DSM 40499</strain>
    </source>
</reference>
<protein>
    <submittedName>
        <fullName evidence="1">Uncharacterized protein</fullName>
    </submittedName>
</protein>
<dbReference type="EMBL" id="JAGGLP010000017">
    <property type="protein sequence ID" value="MBP2053750.1"/>
    <property type="molecule type" value="Genomic_DNA"/>
</dbReference>
<dbReference type="STRING" id="68214.AVL59_34180"/>
<accession>A0A1B1B5B2</accession>
<evidence type="ECO:0000313" key="1">
    <source>
        <dbReference type="EMBL" id="ANP53942.1"/>
    </source>
</evidence>
<evidence type="ECO:0000313" key="3">
    <source>
        <dbReference type="Proteomes" id="UP000092659"/>
    </source>
</evidence>
<organism evidence="1 3">
    <name type="scientific">Streptomyces griseochromogenes</name>
    <dbReference type="NCBI Taxonomy" id="68214"/>
    <lineage>
        <taxon>Bacteria</taxon>
        <taxon>Bacillati</taxon>
        <taxon>Actinomycetota</taxon>
        <taxon>Actinomycetes</taxon>
        <taxon>Kitasatosporales</taxon>
        <taxon>Streptomycetaceae</taxon>
        <taxon>Streptomyces</taxon>
    </lineage>
</organism>
<gene>
    <name evidence="1" type="ORF">AVL59_34180</name>
    <name evidence="2" type="ORF">J2Z21_006745</name>
</gene>
<dbReference type="AlphaFoldDB" id="A0A1B1B5B2"/>
<name>A0A1B1B5B2_9ACTN</name>
<sequence>MSYFRRNPTAFWNTSGGFPPAAWIRNFSQNDWYVWKSVLTLIFGYFFSKRRIVRLISFTRFSAPHHE</sequence>
<dbReference type="Proteomes" id="UP001519309">
    <property type="component" value="Unassembled WGS sequence"/>
</dbReference>
<evidence type="ECO:0000313" key="4">
    <source>
        <dbReference type="Proteomes" id="UP001519309"/>
    </source>
</evidence>
<keyword evidence="4" id="KW-1185">Reference proteome</keyword>
<dbReference type="EMBL" id="CP016279">
    <property type="protein sequence ID" value="ANP53942.1"/>
    <property type="molecule type" value="Genomic_DNA"/>
</dbReference>
<proteinExistence type="predicted"/>
<reference evidence="1 3" key="1">
    <citation type="submission" date="2016-06" db="EMBL/GenBank/DDBJ databases">
        <title>Complete genome sequence of Streptomyces griseochromogenes ATCC 14511, the Blasticidin S producer.</title>
        <authorList>
            <person name="Wu L."/>
        </authorList>
    </citation>
    <scope>NUCLEOTIDE SEQUENCE [LARGE SCALE GENOMIC DNA]</scope>
    <source>
        <strain evidence="1 3">ATCC 14511</strain>
    </source>
</reference>
<dbReference type="Proteomes" id="UP000092659">
    <property type="component" value="Chromosome"/>
</dbReference>
<evidence type="ECO:0000313" key="2">
    <source>
        <dbReference type="EMBL" id="MBP2053750.1"/>
    </source>
</evidence>